<gene>
    <name evidence="2" type="ORF">P280DRAFT_466212</name>
</gene>
<accession>A0A6A6SDL7</accession>
<sequence length="84" mass="9153">MKPTPTLLLTTAAIAIAIATALPIPTTNYLDTFIIIKAPFIPTPSRPPAKSLYTWPSLQSDVLPCCPKYDYACADRKPICVSLF</sequence>
<keyword evidence="3" id="KW-1185">Reference proteome</keyword>
<dbReference type="AlphaFoldDB" id="A0A6A6SDL7"/>
<feature type="chain" id="PRO_5025694915" evidence="1">
    <location>
        <begin position="22"/>
        <end position="84"/>
    </location>
</feature>
<protein>
    <submittedName>
        <fullName evidence="2">Uncharacterized protein</fullName>
    </submittedName>
</protein>
<name>A0A6A6SDL7_9PLEO</name>
<feature type="signal peptide" evidence="1">
    <location>
        <begin position="1"/>
        <end position="21"/>
    </location>
</feature>
<dbReference type="OrthoDB" id="3800398at2759"/>
<organism evidence="2 3">
    <name type="scientific">Massarina eburnea CBS 473.64</name>
    <dbReference type="NCBI Taxonomy" id="1395130"/>
    <lineage>
        <taxon>Eukaryota</taxon>
        <taxon>Fungi</taxon>
        <taxon>Dikarya</taxon>
        <taxon>Ascomycota</taxon>
        <taxon>Pezizomycotina</taxon>
        <taxon>Dothideomycetes</taxon>
        <taxon>Pleosporomycetidae</taxon>
        <taxon>Pleosporales</taxon>
        <taxon>Massarineae</taxon>
        <taxon>Massarinaceae</taxon>
        <taxon>Massarina</taxon>
    </lineage>
</organism>
<evidence type="ECO:0000313" key="3">
    <source>
        <dbReference type="Proteomes" id="UP000799753"/>
    </source>
</evidence>
<evidence type="ECO:0000256" key="1">
    <source>
        <dbReference type="SAM" id="SignalP"/>
    </source>
</evidence>
<dbReference type="Proteomes" id="UP000799753">
    <property type="component" value="Unassembled WGS sequence"/>
</dbReference>
<evidence type="ECO:0000313" key="2">
    <source>
        <dbReference type="EMBL" id="KAF2644961.1"/>
    </source>
</evidence>
<keyword evidence="1" id="KW-0732">Signal</keyword>
<reference evidence="2" key="1">
    <citation type="journal article" date="2020" name="Stud. Mycol.">
        <title>101 Dothideomycetes genomes: a test case for predicting lifestyles and emergence of pathogens.</title>
        <authorList>
            <person name="Haridas S."/>
            <person name="Albert R."/>
            <person name="Binder M."/>
            <person name="Bloem J."/>
            <person name="Labutti K."/>
            <person name="Salamov A."/>
            <person name="Andreopoulos B."/>
            <person name="Baker S."/>
            <person name="Barry K."/>
            <person name="Bills G."/>
            <person name="Bluhm B."/>
            <person name="Cannon C."/>
            <person name="Castanera R."/>
            <person name="Culley D."/>
            <person name="Daum C."/>
            <person name="Ezra D."/>
            <person name="Gonzalez J."/>
            <person name="Henrissat B."/>
            <person name="Kuo A."/>
            <person name="Liang C."/>
            <person name="Lipzen A."/>
            <person name="Lutzoni F."/>
            <person name="Magnuson J."/>
            <person name="Mondo S."/>
            <person name="Nolan M."/>
            <person name="Ohm R."/>
            <person name="Pangilinan J."/>
            <person name="Park H.-J."/>
            <person name="Ramirez L."/>
            <person name="Alfaro M."/>
            <person name="Sun H."/>
            <person name="Tritt A."/>
            <person name="Yoshinaga Y."/>
            <person name="Zwiers L.-H."/>
            <person name="Turgeon B."/>
            <person name="Goodwin S."/>
            <person name="Spatafora J."/>
            <person name="Crous P."/>
            <person name="Grigoriev I."/>
        </authorList>
    </citation>
    <scope>NUCLEOTIDE SEQUENCE</scope>
    <source>
        <strain evidence="2">CBS 473.64</strain>
    </source>
</reference>
<proteinExistence type="predicted"/>
<dbReference type="EMBL" id="MU006778">
    <property type="protein sequence ID" value="KAF2644961.1"/>
    <property type="molecule type" value="Genomic_DNA"/>
</dbReference>